<feature type="compositionally biased region" description="Basic and acidic residues" evidence="1">
    <location>
        <begin position="1097"/>
        <end position="1167"/>
    </location>
</feature>
<keyword evidence="3" id="KW-1185">Reference proteome</keyword>
<protein>
    <submittedName>
        <fullName evidence="2">Uncharacterized protein</fullName>
    </submittedName>
</protein>
<feature type="region of interest" description="Disordered" evidence="1">
    <location>
        <begin position="511"/>
        <end position="537"/>
    </location>
</feature>
<feature type="region of interest" description="Disordered" evidence="1">
    <location>
        <begin position="1097"/>
        <end position="1172"/>
    </location>
</feature>
<feature type="compositionally biased region" description="Polar residues" evidence="1">
    <location>
        <begin position="166"/>
        <end position="179"/>
    </location>
</feature>
<evidence type="ECO:0000313" key="3">
    <source>
        <dbReference type="Proteomes" id="UP000177625"/>
    </source>
</evidence>
<feature type="compositionally biased region" description="Low complexity" evidence="1">
    <location>
        <begin position="367"/>
        <end position="405"/>
    </location>
</feature>
<reference evidence="3" key="1">
    <citation type="submission" date="2016-03" db="EMBL/GenBank/DDBJ databases">
        <authorList>
            <person name="Guldener U."/>
        </authorList>
    </citation>
    <scope>NUCLEOTIDE SEQUENCE [LARGE SCALE GENOMIC DNA]</scope>
</reference>
<feature type="region of interest" description="Disordered" evidence="1">
    <location>
        <begin position="367"/>
        <end position="455"/>
    </location>
</feature>
<feature type="compositionally biased region" description="Low complexity" evidence="1">
    <location>
        <begin position="15"/>
        <end position="62"/>
    </location>
</feature>
<name>A0A1E1MU82_RHYSE</name>
<dbReference type="EMBL" id="FJVC01000611">
    <property type="protein sequence ID" value="CZT52632.1"/>
    <property type="molecule type" value="Genomic_DNA"/>
</dbReference>
<proteinExistence type="predicted"/>
<evidence type="ECO:0000256" key="1">
    <source>
        <dbReference type="SAM" id="MobiDB-lite"/>
    </source>
</evidence>
<feature type="region of interest" description="Disordered" evidence="1">
    <location>
        <begin position="825"/>
        <end position="862"/>
    </location>
</feature>
<gene>
    <name evidence="2" type="ORF">RSE6_13984</name>
</gene>
<accession>A0A1E1MU82</accession>
<feature type="compositionally biased region" description="Basic and acidic residues" evidence="1">
    <location>
        <begin position="422"/>
        <end position="443"/>
    </location>
</feature>
<feature type="compositionally biased region" description="Basic and acidic residues" evidence="1">
    <location>
        <begin position="84"/>
        <end position="96"/>
    </location>
</feature>
<feature type="compositionally biased region" description="Low complexity" evidence="1">
    <location>
        <begin position="139"/>
        <end position="157"/>
    </location>
</feature>
<dbReference type="AlphaFoldDB" id="A0A1E1MU82"/>
<feature type="compositionally biased region" description="Acidic residues" evidence="1">
    <location>
        <begin position="844"/>
        <end position="857"/>
    </location>
</feature>
<dbReference type="Proteomes" id="UP000177625">
    <property type="component" value="Unassembled WGS sequence"/>
</dbReference>
<evidence type="ECO:0000313" key="2">
    <source>
        <dbReference type="EMBL" id="CZT52632.1"/>
    </source>
</evidence>
<organism evidence="2 3">
    <name type="scientific">Rhynchosporium secalis</name>
    <name type="common">Barley scald fungus</name>
    <dbReference type="NCBI Taxonomy" id="38038"/>
    <lineage>
        <taxon>Eukaryota</taxon>
        <taxon>Fungi</taxon>
        <taxon>Dikarya</taxon>
        <taxon>Ascomycota</taxon>
        <taxon>Pezizomycotina</taxon>
        <taxon>Leotiomycetes</taxon>
        <taxon>Helotiales</taxon>
        <taxon>Ploettnerulaceae</taxon>
        <taxon>Rhynchosporium</taxon>
    </lineage>
</organism>
<feature type="compositionally biased region" description="Low complexity" evidence="1">
    <location>
        <begin position="122"/>
        <end position="131"/>
    </location>
</feature>
<feature type="region of interest" description="Disordered" evidence="1">
    <location>
        <begin position="1"/>
        <end position="224"/>
    </location>
</feature>
<feature type="region of interest" description="Disordered" evidence="1">
    <location>
        <begin position="250"/>
        <end position="270"/>
    </location>
</feature>
<sequence length="1207" mass="133041">MPPKKVKSSKDELPKASSKVAASKASKTASKAKAPKSTKTSKASKTTSTAAALATSASATVAQPVLNPDRDFRRRTRANPSPSLKERSGLEKEPSFKKPTIARTAISNAAARRDQEAEESTQQESVSASHSSEPEESRSTSPELASLHSHSCSPSSSRMPGAFTTVEPSSHQAAGSSKATPRIAKRSRSEVSDASEADTEDASPSRPAKRVRTDATPKLQNDTPFEYFGLDHAIDPVQQQLALEIEAAPTSPSNIQEDTVGEQQPASTPSFFSVTNKDESTYYTPQNVEAAQATAFSQATKVAEATEVVQAPEAGQTTAESQAIELAEVFSVPEVIVHQTIAETHEPGVVAGDQPISMISDIPAQSSVNNRASASKSAAKSASHSALSSSRSAARSASRSANKSAIESPSNARVPRAYSRRSSPDLLREEMMRRRDRRLEKSKAQPSRQRKSIDKIHISDMSSDSEELVPYNAADMRFVKENTKRMLSIYESEKIHKESLYVLRPDLEAKHGKMSRPRKQGGVPSAMRHRKKQSPTSVISIHVQTQNGAELFDVAPKDSEILLNIHRLLAVNPGLLTADEALAGLQSAMDAKKAQLAPNTSIVGNGGMASTQSQAMTVFDAASSAINPNNTSSPPPEVQNNNTDHIINNTSASIPEDQNDHMTNMGNSDVRNQREVNAASASPYPKQDNTAKLHTEDLESHSAQPTPEGWAFSTMSAIKSVVSKPFEYFGGASAAGPSTANDQDFFSPLKVPSTPTPAPRVKRSFAALFNPSRRDKGKGKASALDDRTTEFQAHAHNMKNKHRKSVAASTDGLDLPHRKRIYHTKPLPLYKGPPTKNTFTVPETTDDDDDDEEEAEEVSAPVETVAEASENTNTNDNYPIDTINQNNPIDLFNQNNPIDTMNHNNPIDLFNQNNPIDTMNHNNPIDIFNQNNPIDTMNHNNPIDTMNQNTIYQPKLRLPPPPKPTGLHAHWNRLNHTWAENSERKREIYEVNSEMFNSRDRRRREDPEKYRQWVENIPDDLNYWIRALRQRWTVTELWDKYNLIDYARQDPYRFLRLACLNEEGNKNVSCSDYGVTDDDREHLAIWHTRRGTVGRFQKEAAAREEEAAKKASEQEANEKEASEKEASAKEAGTREEQAAKEAIAKEANEKEANEKEANEKEANEKEASANVFSLMRQSQEDFVIFDNVRECEAAQPQKWANLGSLIV</sequence>